<sequence length="77" mass="8771">MEDLLKTLLEPLVSDLKKIKIEKEVDGKYYRFLVSVPKDDIAKVIGKSGKMVKAIKNLVKIRAIKEGLFVNIEVQEL</sequence>
<gene>
    <name evidence="4" type="ORF">UU23_C0001G0068</name>
</gene>
<evidence type="ECO:0000256" key="2">
    <source>
        <dbReference type="ARBA" id="ARBA00022884"/>
    </source>
</evidence>
<dbReference type="AlphaFoldDB" id="A0A0G0TMP4"/>
<name>A0A0G0TMP4_9BACT</name>
<protein>
    <submittedName>
        <fullName evidence="4">Uncharacterized protein</fullName>
    </submittedName>
</protein>
<proteinExistence type="predicted"/>
<evidence type="ECO:0000256" key="1">
    <source>
        <dbReference type="ARBA" id="ARBA00022490"/>
    </source>
</evidence>
<organism evidence="4 5">
    <name type="scientific">Candidatus Curtissbacteria bacterium GW2011_GWA1_40_9</name>
    <dbReference type="NCBI Taxonomy" id="1618408"/>
    <lineage>
        <taxon>Bacteria</taxon>
        <taxon>Candidatus Curtissiibacteriota</taxon>
    </lineage>
</organism>
<evidence type="ECO:0000256" key="3">
    <source>
        <dbReference type="PROSITE-ProRule" id="PRU00117"/>
    </source>
</evidence>
<dbReference type="Proteomes" id="UP000034292">
    <property type="component" value="Unassembled WGS sequence"/>
</dbReference>
<comment type="caution">
    <text evidence="4">The sequence shown here is derived from an EMBL/GenBank/DDBJ whole genome shotgun (WGS) entry which is preliminary data.</text>
</comment>
<dbReference type="Gene3D" id="3.30.300.20">
    <property type="match status" value="1"/>
</dbReference>
<evidence type="ECO:0000313" key="4">
    <source>
        <dbReference type="EMBL" id="KKR78304.1"/>
    </source>
</evidence>
<dbReference type="PANTHER" id="PTHR34654">
    <property type="entry name" value="UPF0109 PROTEIN SCO5592"/>
    <property type="match status" value="1"/>
</dbReference>
<dbReference type="PROSITE" id="PS50084">
    <property type="entry name" value="KH_TYPE_1"/>
    <property type="match status" value="1"/>
</dbReference>
<dbReference type="Pfam" id="PF13083">
    <property type="entry name" value="KH_KhpA-B"/>
    <property type="match status" value="1"/>
</dbReference>
<dbReference type="EMBL" id="LBZV01000001">
    <property type="protein sequence ID" value="KKR78304.1"/>
    <property type="molecule type" value="Genomic_DNA"/>
</dbReference>
<dbReference type="SUPFAM" id="SSF54814">
    <property type="entry name" value="Prokaryotic type KH domain (KH-domain type II)"/>
    <property type="match status" value="1"/>
</dbReference>
<dbReference type="InterPro" id="IPR009019">
    <property type="entry name" value="KH_sf_prok-type"/>
</dbReference>
<dbReference type="STRING" id="1618408.UU23_C0001G0068"/>
<keyword evidence="1" id="KW-0963">Cytoplasm</keyword>
<dbReference type="GO" id="GO:0003723">
    <property type="term" value="F:RNA binding"/>
    <property type="evidence" value="ECO:0007669"/>
    <property type="project" value="UniProtKB-UniRule"/>
</dbReference>
<accession>A0A0G0TMP4</accession>
<reference evidence="4 5" key="1">
    <citation type="journal article" date="2015" name="Nature">
        <title>rRNA introns, odd ribosomes, and small enigmatic genomes across a large radiation of phyla.</title>
        <authorList>
            <person name="Brown C.T."/>
            <person name="Hug L.A."/>
            <person name="Thomas B.C."/>
            <person name="Sharon I."/>
            <person name="Castelle C.J."/>
            <person name="Singh A."/>
            <person name="Wilkins M.J."/>
            <person name="Williams K.H."/>
            <person name="Banfield J.F."/>
        </authorList>
    </citation>
    <scope>NUCLEOTIDE SEQUENCE [LARGE SCALE GENOMIC DNA]</scope>
</reference>
<dbReference type="PANTHER" id="PTHR34654:SF1">
    <property type="entry name" value="RNA-BINDING PROTEIN KHPA"/>
    <property type="match status" value="1"/>
</dbReference>
<keyword evidence="2 3" id="KW-0694">RNA-binding</keyword>
<evidence type="ECO:0000313" key="5">
    <source>
        <dbReference type="Proteomes" id="UP000034292"/>
    </source>
</evidence>
<dbReference type="InterPro" id="IPR015946">
    <property type="entry name" value="KH_dom-like_a/b"/>
</dbReference>
<dbReference type="InterPro" id="IPR020627">
    <property type="entry name" value="KhpA"/>
</dbReference>